<evidence type="ECO:0000313" key="2">
    <source>
        <dbReference type="Proteomes" id="UP000289169"/>
    </source>
</evidence>
<dbReference type="Proteomes" id="UP000289169">
    <property type="component" value="Segment"/>
</dbReference>
<dbReference type="EMBL" id="MK240351">
    <property type="protein sequence ID" value="QAU04006.1"/>
    <property type="molecule type" value="Genomic_DNA"/>
</dbReference>
<accession>A0A410T5V5</accession>
<protein>
    <submittedName>
        <fullName evidence="1">Uncharacterized protein</fullName>
    </submittedName>
</protein>
<sequence>MATRISLSVRKDVPQATNIARFALDAAKIRGLVQYENGVVAVTFEARNGDIIQTAVNEDFDTIMDAIEMVDYENAVKLGLVEATA</sequence>
<evidence type="ECO:0000313" key="1">
    <source>
        <dbReference type="EMBL" id="QAU04006.1"/>
    </source>
</evidence>
<reference evidence="1 2" key="1">
    <citation type="submission" date="2018-11" db="EMBL/GenBank/DDBJ databases">
        <authorList>
            <person name="Teng T."/>
        </authorList>
    </citation>
    <scope>NUCLEOTIDE SEQUENCE [LARGE SCALE GENOMIC DNA]</scope>
</reference>
<organism evidence="1 2">
    <name type="scientific">Acinetobacter phage Henu6</name>
    <dbReference type="NCBI Taxonomy" id="2500136"/>
    <lineage>
        <taxon>Viruses</taxon>
        <taxon>Duplodnaviria</taxon>
        <taxon>Heunggongvirae</taxon>
        <taxon>Uroviricota</taxon>
        <taxon>Caudoviricetes</taxon>
        <taxon>Pantevenvirales</taxon>
        <taxon>Straboviridae</taxon>
        <taxon>Twarogvirinae</taxon>
        <taxon>Zedzedvirus</taxon>
        <taxon>Zedzedvirus zz1</taxon>
    </lineage>
</organism>
<name>A0A410T5V5_9CAUD</name>
<gene>
    <name evidence="1" type="ORF">Henu6_gp203</name>
</gene>
<proteinExistence type="predicted"/>